<organism evidence="1 2">
    <name type="scientific">Thermocrinis minervae</name>
    <dbReference type="NCBI Taxonomy" id="381751"/>
    <lineage>
        <taxon>Bacteria</taxon>
        <taxon>Pseudomonadati</taxon>
        <taxon>Aquificota</taxon>
        <taxon>Aquificia</taxon>
        <taxon>Aquificales</taxon>
        <taxon>Aquificaceae</taxon>
        <taxon>Thermocrinis</taxon>
    </lineage>
</organism>
<sequence length="210" mass="24501">MRRVFRNFVLTVVLVLTFIGIGFGQENLKPRIDYQVVKRLDCKHLKVTLTTHCLIEVMNSAYRTCLADDQYVLITNEKESKKLINSSSPKYSFDMFSEFVDENEDIVNKKLKDKKVLDYEISEVMCYTDKKGKPYIGLEYYRGGNCAECTYLEVYDEFGNLVISDREKISLSRKNLPYSEYHTKLRQIAKNTKNKMKKLGLVKVKSIEGR</sequence>
<dbReference type="OrthoDB" id="8775667at2"/>
<dbReference type="AlphaFoldDB" id="A0A1M6SZ96"/>
<dbReference type="RefSeq" id="WP_079654332.1">
    <property type="nucleotide sequence ID" value="NZ_LT670846.1"/>
</dbReference>
<dbReference type="STRING" id="381751.SAMN05444391_1228"/>
<accession>A0A1M6SZ96</accession>
<evidence type="ECO:0000313" key="1">
    <source>
        <dbReference type="EMBL" id="SHK49977.1"/>
    </source>
</evidence>
<keyword evidence="2" id="KW-1185">Reference proteome</keyword>
<reference evidence="1 2" key="1">
    <citation type="submission" date="2016-11" db="EMBL/GenBank/DDBJ databases">
        <authorList>
            <person name="Jaros S."/>
            <person name="Januszkiewicz K."/>
            <person name="Wedrychowicz H."/>
        </authorList>
    </citation>
    <scope>NUCLEOTIDE SEQUENCE [LARGE SCALE GENOMIC DNA]</scope>
    <source>
        <strain evidence="1 2">DSM 19557</strain>
    </source>
</reference>
<dbReference type="Proteomes" id="UP000189810">
    <property type="component" value="Chromosome I"/>
</dbReference>
<proteinExistence type="predicted"/>
<gene>
    <name evidence="1" type="ORF">SAMN05444391_1228</name>
</gene>
<name>A0A1M6SZ96_9AQUI</name>
<evidence type="ECO:0000313" key="2">
    <source>
        <dbReference type="Proteomes" id="UP000189810"/>
    </source>
</evidence>
<protein>
    <submittedName>
        <fullName evidence="1">Uncharacterized protein</fullName>
    </submittedName>
</protein>
<dbReference type="EMBL" id="LT670846">
    <property type="protein sequence ID" value="SHK49977.1"/>
    <property type="molecule type" value="Genomic_DNA"/>
</dbReference>